<dbReference type="InterPro" id="IPR050166">
    <property type="entry name" value="ABC_transporter_ATP-bind"/>
</dbReference>
<dbReference type="SMART" id="SM00382">
    <property type="entry name" value="AAA"/>
    <property type="match status" value="1"/>
</dbReference>
<dbReference type="OrthoDB" id="9801958at2"/>
<proteinExistence type="predicted"/>
<dbReference type="Pfam" id="PF00005">
    <property type="entry name" value="ABC_tran"/>
    <property type="match status" value="1"/>
</dbReference>
<evidence type="ECO:0000256" key="2">
    <source>
        <dbReference type="ARBA" id="ARBA00022741"/>
    </source>
</evidence>
<dbReference type="AlphaFoldDB" id="A0A267MML8"/>
<evidence type="ECO:0000313" key="5">
    <source>
        <dbReference type="EMBL" id="PAB60677.1"/>
    </source>
</evidence>
<organism evidence="5 6">
    <name type="scientific">Anaeromicrobium sediminis</name>
    <dbReference type="NCBI Taxonomy" id="1478221"/>
    <lineage>
        <taxon>Bacteria</taxon>
        <taxon>Bacillati</taxon>
        <taxon>Bacillota</taxon>
        <taxon>Clostridia</taxon>
        <taxon>Peptostreptococcales</taxon>
        <taxon>Thermotaleaceae</taxon>
        <taxon>Anaeromicrobium</taxon>
    </lineage>
</organism>
<dbReference type="Gene3D" id="3.40.50.300">
    <property type="entry name" value="P-loop containing nucleotide triphosphate hydrolases"/>
    <property type="match status" value="1"/>
</dbReference>
<comment type="caution">
    <text evidence="5">The sequence shown here is derived from an EMBL/GenBank/DDBJ whole genome shotgun (WGS) entry which is preliminary data.</text>
</comment>
<reference evidence="5 6" key="1">
    <citation type="submission" date="2017-06" db="EMBL/GenBank/DDBJ databases">
        <title>Draft genome sequence of anaerobic fermentative bacterium Anaeromicrobium sediminis DY2726D isolated from West Pacific Ocean sediments.</title>
        <authorList>
            <person name="Zeng X."/>
        </authorList>
    </citation>
    <scope>NUCLEOTIDE SEQUENCE [LARGE SCALE GENOMIC DNA]</scope>
    <source>
        <strain evidence="5 6">DY2726D</strain>
    </source>
</reference>
<keyword evidence="3" id="KW-0067">ATP-binding</keyword>
<keyword evidence="2" id="KW-0547">Nucleotide-binding</keyword>
<evidence type="ECO:0000256" key="3">
    <source>
        <dbReference type="ARBA" id="ARBA00022840"/>
    </source>
</evidence>
<dbReference type="Proteomes" id="UP000216024">
    <property type="component" value="Unassembled WGS sequence"/>
</dbReference>
<evidence type="ECO:0000313" key="6">
    <source>
        <dbReference type="Proteomes" id="UP000216024"/>
    </source>
</evidence>
<gene>
    <name evidence="5" type="ORF">CCE28_03820</name>
</gene>
<dbReference type="PANTHER" id="PTHR42788">
    <property type="entry name" value="TAURINE IMPORT ATP-BINDING PROTEIN-RELATED"/>
    <property type="match status" value="1"/>
</dbReference>
<name>A0A267MML8_9FIRM</name>
<sequence length="242" mass="27728">MLTMLDRVSKNYDKLKVVEDLTLTLEEGKIHCIVGPSGCGKSTILNLLANVIEPDCGTVNTKGEKVGYIFQEDRLLPWETVFENIAIVRKNKDTRAIQNIIKNVGLQGFENCYPEELSGGMKQRCSIARGFYYEASILLMDEPFKSLDHDLRISMIKYLLKLWEQTKNTIIFVTHNIDEALLLGHQVMVLSKGPTRPIKQYNINTHHNERDLTDTSLNHMRNEIINLISKINREDVVNEKII</sequence>
<dbReference type="InterPro" id="IPR003439">
    <property type="entry name" value="ABC_transporter-like_ATP-bd"/>
</dbReference>
<evidence type="ECO:0000256" key="1">
    <source>
        <dbReference type="ARBA" id="ARBA00022448"/>
    </source>
</evidence>
<dbReference type="PANTHER" id="PTHR42788:SF13">
    <property type="entry name" value="ALIPHATIC SULFONATES IMPORT ATP-BINDING PROTEIN SSUB"/>
    <property type="match status" value="1"/>
</dbReference>
<dbReference type="EMBL" id="NIBG01000002">
    <property type="protein sequence ID" value="PAB60677.1"/>
    <property type="molecule type" value="Genomic_DNA"/>
</dbReference>
<feature type="domain" description="ABC transporter" evidence="4">
    <location>
        <begin position="3"/>
        <end position="217"/>
    </location>
</feature>
<dbReference type="RefSeq" id="WP_095131155.1">
    <property type="nucleotide sequence ID" value="NZ_NIBG01000002.1"/>
</dbReference>
<evidence type="ECO:0000259" key="4">
    <source>
        <dbReference type="PROSITE" id="PS50893"/>
    </source>
</evidence>
<keyword evidence="1" id="KW-0813">Transport</keyword>
<keyword evidence="6" id="KW-1185">Reference proteome</keyword>
<protein>
    <submittedName>
        <fullName evidence="5">ABC transporter</fullName>
    </submittedName>
</protein>
<dbReference type="GO" id="GO:0016887">
    <property type="term" value="F:ATP hydrolysis activity"/>
    <property type="evidence" value="ECO:0007669"/>
    <property type="project" value="InterPro"/>
</dbReference>
<dbReference type="GO" id="GO:0005524">
    <property type="term" value="F:ATP binding"/>
    <property type="evidence" value="ECO:0007669"/>
    <property type="project" value="UniProtKB-KW"/>
</dbReference>
<dbReference type="PROSITE" id="PS50893">
    <property type="entry name" value="ABC_TRANSPORTER_2"/>
    <property type="match status" value="1"/>
</dbReference>
<dbReference type="SUPFAM" id="SSF52540">
    <property type="entry name" value="P-loop containing nucleoside triphosphate hydrolases"/>
    <property type="match status" value="1"/>
</dbReference>
<accession>A0A267MML8</accession>
<dbReference type="InterPro" id="IPR003593">
    <property type="entry name" value="AAA+_ATPase"/>
</dbReference>
<dbReference type="InterPro" id="IPR027417">
    <property type="entry name" value="P-loop_NTPase"/>
</dbReference>